<dbReference type="InParanoid" id="A0A3B5K217"/>
<evidence type="ECO:0000313" key="3">
    <source>
        <dbReference type="Proteomes" id="UP000005226"/>
    </source>
</evidence>
<reference evidence="2" key="2">
    <citation type="submission" date="2025-08" db="UniProtKB">
        <authorList>
            <consortium name="Ensembl"/>
        </authorList>
    </citation>
    <scope>IDENTIFICATION</scope>
</reference>
<proteinExistence type="predicted"/>
<protein>
    <submittedName>
        <fullName evidence="2">Uncharacterized protein</fullName>
    </submittedName>
</protein>
<evidence type="ECO:0000313" key="2">
    <source>
        <dbReference type="Ensembl" id="ENSTRUP00000049983.2"/>
    </source>
</evidence>
<feature type="region of interest" description="Disordered" evidence="1">
    <location>
        <begin position="18"/>
        <end position="56"/>
    </location>
</feature>
<organism evidence="2 3">
    <name type="scientific">Takifugu rubripes</name>
    <name type="common">Japanese pufferfish</name>
    <name type="synonym">Fugu rubripes</name>
    <dbReference type="NCBI Taxonomy" id="31033"/>
    <lineage>
        <taxon>Eukaryota</taxon>
        <taxon>Metazoa</taxon>
        <taxon>Chordata</taxon>
        <taxon>Craniata</taxon>
        <taxon>Vertebrata</taxon>
        <taxon>Euteleostomi</taxon>
        <taxon>Actinopterygii</taxon>
        <taxon>Neopterygii</taxon>
        <taxon>Teleostei</taxon>
        <taxon>Neoteleostei</taxon>
        <taxon>Acanthomorphata</taxon>
        <taxon>Eupercaria</taxon>
        <taxon>Tetraodontiformes</taxon>
        <taxon>Tetradontoidea</taxon>
        <taxon>Tetraodontidae</taxon>
        <taxon>Takifugu</taxon>
    </lineage>
</organism>
<keyword evidence="3" id="KW-1185">Reference proteome</keyword>
<reference evidence="2 3" key="1">
    <citation type="journal article" date="2011" name="Genome Biol. Evol.">
        <title>Integration of the genetic map and genome assembly of fugu facilitates insights into distinct features of genome evolution in teleosts and mammals.</title>
        <authorList>
            <person name="Kai W."/>
            <person name="Kikuchi K."/>
            <person name="Tohari S."/>
            <person name="Chew A.K."/>
            <person name="Tay A."/>
            <person name="Fujiwara A."/>
            <person name="Hosoya S."/>
            <person name="Suetake H."/>
            <person name="Naruse K."/>
            <person name="Brenner S."/>
            <person name="Suzuki Y."/>
            <person name="Venkatesh B."/>
        </authorList>
    </citation>
    <scope>NUCLEOTIDE SEQUENCE [LARGE SCALE GENOMIC DNA]</scope>
</reference>
<evidence type="ECO:0000256" key="1">
    <source>
        <dbReference type="SAM" id="MobiDB-lite"/>
    </source>
</evidence>
<reference evidence="2" key="3">
    <citation type="submission" date="2025-09" db="UniProtKB">
        <authorList>
            <consortium name="Ensembl"/>
        </authorList>
    </citation>
    <scope>IDENTIFICATION</scope>
</reference>
<dbReference type="Ensembl" id="ENSTRUT00000050058.2">
    <property type="protein sequence ID" value="ENSTRUP00000049983.2"/>
    <property type="gene ID" value="ENSTRUG00000023448.2"/>
</dbReference>
<dbReference type="Proteomes" id="UP000005226">
    <property type="component" value="Chromosome 14"/>
</dbReference>
<sequence length="92" mass="10178">ICEPCFIHICYLATGGSVSESQGSRFRPPSPTTLAHPLGIGPLSRQRGVSRGRRQTFREEKIQKQTLIAQDGTRSVFCDRRNLGGAFQRAAF</sequence>
<dbReference type="AlphaFoldDB" id="A0A3B5K217"/>
<accession>A0A3B5K217</accession>
<name>A0A3B5K217_TAKRU</name>